<accession>A0A2K2B4I0</accession>
<protein>
    <recommendedName>
        <fullName evidence="4">Secreted protein</fullName>
    </recommendedName>
</protein>
<dbReference type="AlphaFoldDB" id="A0A2K2B4I0"/>
<feature type="signal peptide" evidence="1">
    <location>
        <begin position="1"/>
        <end position="19"/>
    </location>
</feature>
<dbReference type="Proteomes" id="UP000006729">
    <property type="component" value="Chromosome 3"/>
</dbReference>
<keyword evidence="3" id="KW-1185">Reference proteome</keyword>
<dbReference type="EMBL" id="CM009292">
    <property type="protein sequence ID" value="PNT44679.1"/>
    <property type="molecule type" value="Genomic_DNA"/>
</dbReference>
<dbReference type="InParanoid" id="A0A2K2B4I0"/>
<evidence type="ECO:0008006" key="4">
    <source>
        <dbReference type="Google" id="ProtNLM"/>
    </source>
</evidence>
<reference evidence="2 3" key="1">
    <citation type="journal article" date="2006" name="Science">
        <title>The genome of black cottonwood, Populus trichocarpa (Torr. &amp; Gray).</title>
        <authorList>
            <person name="Tuskan G.A."/>
            <person name="Difazio S."/>
            <person name="Jansson S."/>
            <person name="Bohlmann J."/>
            <person name="Grigoriev I."/>
            <person name="Hellsten U."/>
            <person name="Putnam N."/>
            <person name="Ralph S."/>
            <person name="Rombauts S."/>
            <person name="Salamov A."/>
            <person name="Schein J."/>
            <person name="Sterck L."/>
            <person name="Aerts A."/>
            <person name="Bhalerao R.R."/>
            <person name="Bhalerao R.P."/>
            <person name="Blaudez D."/>
            <person name="Boerjan W."/>
            <person name="Brun A."/>
            <person name="Brunner A."/>
            <person name="Busov V."/>
            <person name="Campbell M."/>
            <person name="Carlson J."/>
            <person name="Chalot M."/>
            <person name="Chapman J."/>
            <person name="Chen G.L."/>
            <person name="Cooper D."/>
            <person name="Coutinho P.M."/>
            <person name="Couturier J."/>
            <person name="Covert S."/>
            <person name="Cronk Q."/>
            <person name="Cunningham R."/>
            <person name="Davis J."/>
            <person name="Degroeve S."/>
            <person name="Dejardin A."/>
            <person name="Depamphilis C."/>
            <person name="Detter J."/>
            <person name="Dirks B."/>
            <person name="Dubchak I."/>
            <person name="Duplessis S."/>
            <person name="Ehlting J."/>
            <person name="Ellis B."/>
            <person name="Gendler K."/>
            <person name="Goodstein D."/>
            <person name="Gribskov M."/>
            <person name="Grimwood J."/>
            <person name="Groover A."/>
            <person name="Gunter L."/>
            <person name="Hamberger B."/>
            <person name="Heinze B."/>
            <person name="Helariutta Y."/>
            <person name="Henrissat B."/>
            <person name="Holligan D."/>
            <person name="Holt R."/>
            <person name="Huang W."/>
            <person name="Islam-Faridi N."/>
            <person name="Jones S."/>
            <person name="Jones-Rhoades M."/>
            <person name="Jorgensen R."/>
            <person name="Joshi C."/>
            <person name="Kangasjarvi J."/>
            <person name="Karlsson J."/>
            <person name="Kelleher C."/>
            <person name="Kirkpatrick R."/>
            <person name="Kirst M."/>
            <person name="Kohler A."/>
            <person name="Kalluri U."/>
            <person name="Larimer F."/>
            <person name="Leebens-Mack J."/>
            <person name="Leple J.C."/>
            <person name="Locascio P."/>
            <person name="Lou Y."/>
            <person name="Lucas S."/>
            <person name="Martin F."/>
            <person name="Montanini B."/>
            <person name="Napoli C."/>
            <person name="Nelson D.R."/>
            <person name="Nelson C."/>
            <person name="Nieminen K."/>
            <person name="Nilsson O."/>
            <person name="Pereda V."/>
            <person name="Peter G."/>
            <person name="Philippe R."/>
            <person name="Pilate G."/>
            <person name="Poliakov A."/>
            <person name="Razumovskaya J."/>
            <person name="Richardson P."/>
            <person name="Rinaldi C."/>
            <person name="Ritland K."/>
            <person name="Rouze P."/>
            <person name="Ryaboy D."/>
            <person name="Schmutz J."/>
            <person name="Schrader J."/>
            <person name="Segerman B."/>
            <person name="Shin H."/>
            <person name="Siddiqui A."/>
            <person name="Sterky F."/>
            <person name="Terry A."/>
            <person name="Tsai C.J."/>
            <person name="Uberbacher E."/>
            <person name="Unneberg P."/>
            <person name="Vahala J."/>
            <person name="Wall K."/>
            <person name="Wessler S."/>
            <person name="Yang G."/>
            <person name="Yin T."/>
            <person name="Douglas C."/>
            <person name="Marra M."/>
            <person name="Sandberg G."/>
            <person name="Van de Peer Y."/>
            <person name="Rokhsar D."/>
        </authorList>
    </citation>
    <scope>NUCLEOTIDE SEQUENCE [LARGE SCALE GENOMIC DNA]</scope>
    <source>
        <strain evidence="3">cv. Nisqually</strain>
    </source>
</reference>
<gene>
    <name evidence="2" type="ORF">POPTR_003G097200</name>
</gene>
<organism evidence="2 3">
    <name type="scientific">Populus trichocarpa</name>
    <name type="common">Western balsam poplar</name>
    <name type="synonym">Populus balsamifera subsp. trichocarpa</name>
    <dbReference type="NCBI Taxonomy" id="3694"/>
    <lineage>
        <taxon>Eukaryota</taxon>
        <taxon>Viridiplantae</taxon>
        <taxon>Streptophyta</taxon>
        <taxon>Embryophyta</taxon>
        <taxon>Tracheophyta</taxon>
        <taxon>Spermatophyta</taxon>
        <taxon>Magnoliopsida</taxon>
        <taxon>eudicotyledons</taxon>
        <taxon>Gunneridae</taxon>
        <taxon>Pentapetalae</taxon>
        <taxon>rosids</taxon>
        <taxon>fabids</taxon>
        <taxon>Malpighiales</taxon>
        <taxon>Salicaceae</taxon>
        <taxon>Saliceae</taxon>
        <taxon>Populus</taxon>
    </lineage>
</organism>
<name>A0A2K2B4I0_POPTR</name>
<evidence type="ECO:0000313" key="3">
    <source>
        <dbReference type="Proteomes" id="UP000006729"/>
    </source>
</evidence>
<sequence>MDFLLIASMVLMFIQGVDCLYSNTFILYRFSDVTSETVVINTLPFNDLKLAIFTFLSTFHCGIDKGTFFSLHLWFYFFFRFLTESLRDQRSLQGSML</sequence>
<feature type="chain" id="PRO_5014340347" description="Secreted protein" evidence="1">
    <location>
        <begin position="20"/>
        <end position="97"/>
    </location>
</feature>
<evidence type="ECO:0000256" key="1">
    <source>
        <dbReference type="SAM" id="SignalP"/>
    </source>
</evidence>
<keyword evidence="1" id="KW-0732">Signal</keyword>
<proteinExistence type="predicted"/>
<evidence type="ECO:0000313" key="2">
    <source>
        <dbReference type="EMBL" id="PNT44679.1"/>
    </source>
</evidence>